<dbReference type="EMBL" id="QYJN01000001">
    <property type="protein sequence ID" value="RIP37050.1"/>
    <property type="molecule type" value="Genomic_DNA"/>
</dbReference>
<organism evidence="4 5">
    <name type="scientific">Staphylococcus gallinarum</name>
    <dbReference type="NCBI Taxonomy" id="1293"/>
    <lineage>
        <taxon>Bacteria</taxon>
        <taxon>Bacillati</taxon>
        <taxon>Bacillota</taxon>
        <taxon>Bacilli</taxon>
        <taxon>Bacillales</taxon>
        <taxon>Staphylococcaceae</taxon>
        <taxon>Staphylococcus</taxon>
    </lineage>
</organism>
<dbReference type="InterPro" id="IPR049874">
    <property type="entry name" value="ROK_cs"/>
</dbReference>
<dbReference type="InterPro" id="IPR043129">
    <property type="entry name" value="ATPase_NBD"/>
</dbReference>
<name>A0A3A0VRF2_STAGA</name>
<proteinExistence type="inferred from homology"/>
<comment type="caution">
    <text evidence="4">The sequence shown here is derived from an EMBL/GenBank/DDBJ whole genome shotgun (WGS) entry which is preliminary data.</text>
</comment>
<keyword evidence="3" id="KW-0119">Carbohydrate metabolism</keyword>
<evidence type="ECO:0000256" key="1">
    <source>
        <dbReference type="ARBA" id="ARBA00002486"/>
    </source>
</evidence>
<dbReference type="PROSITE" id="PS01125">
    <property type="entry name" value="ROK"/>
    <property type="match status" value="1"/>
</dbReference>
<dbReference type="GO" id="GO:0042732">
    <property type="term" value="P:D-xylose metabolic process"/>
    <property type="evidence" value="ECO:0007669"/>
    <property type="project" value="UniProtKB-KW"/>
</dbReference>
<dbReference type="SUPFAM" id="SSF53067">
    <property type="entry name" value="Actin-like ATPase domain"/>
    <property type="match status" value="1"/>
</dbReference>
<dbReference type="Gene3D" id="3.30.420.40">
    <property type="match status" value="2"/>
</dbReference>
<evidence type="ECO:0000256" key="2">
    <source>
        <dbReference type="ARBA" id="ARBA00006479"/>
    </source>
</evidence>
<reference evidence="4 5" key="1">
    <citation type="journal article" date="2016" name="Front. Microbiol.">
        <title>Comprehensive Phylogenetic Analysis of Bovine Non-aureus Staphylococci Species Based on Whole-Genome Sequencing.</title>
        <authorList>
            <person name="Naushad S."/>
            <person name="Barkema H.W."/>
            <person name="Luby C."/>
            <person name="Condas L.A."/>
            <person name="Nobrega D.B."/>
            <person name="Carson D.A."/>
            <person name="De Buck J."/>
        </authorList>
    </citation>
    <scope>NUCLEOTIDE SEQUENCE [LARGE SCALE GENOMIC DNA]</scope>
    <source>
        <strain evidence="4 5">SNUC 4781</strain>
    </source>
</reference>
<comment type="function">
    <text evidence="1">Transcriptional repressor of xylose-utilizing enzymes.</text>
</comment>
<dbReference type="InterPro" id="IPR036388">
    <property type="entry name" value="WH-like_DNA-bd_sf"/>
</dbReference>
<dbReference type="Proteomes" id="UP000265541">
    <property type="component" value="Unassembled WGS sequence"/>
</dbReference>
<dbReference type="PANTHER" id="PTHR18964">
    <property type="entry name" value="ROK (REPRESSOR, ORF, KINASE) FAMILY"/>
    <property type="match status" value="1"/>
</dbReference>
<dbReference type="RefSeq" id="WP_119483865.1">
    <property type="nucleotide sequence ID" value="NZ_QYJN01000001.1"/>
</dbReference>
<evidence type="ECO:0000256" key="3">
    <source>
        <dbReference type="ARBA" id="ARBA00022629"/>
    </source>
</evidence>
<protein>
    <submittedName>
        <fullName evidence="4">ROK family protein</fullName>
    </submittedName>
</protein>
<accession>A0A3A0VRF2</accession>
<dbReference type="OrthoDB" id="9796533at2"/>
<dbReference type="InterPro" id="IPR036390">
    <property type="entry name" value="WH_DNA-bd_sf"/>
</dbReference>
<dbReference type="Gene3D" id="1.10.10.10">
    <property type="entry name" value="Winged helix-like DNA-binding domain superfamily/Winged helix DNA-binding domain"/>
    <property type="match status" value="1"/>
</dbReference>
<keyword evidence="3" id="KW-0859">Xylose metabolism</keyword>
<dbReference type="PANTHER" id="PTHR18964:SF149">
    <property type="entry name" value="BIFUNCTIONAL UDP-N-ACETYLGLUCOSAMINE 2-EPIMERASE_N-ACETYLMANNOSAMINE KINASE"/>
    <property type="match status" value="1"/>
</dbReference>
<sequence length="383" mass="43158">MEKVEALNLDDNERQVLQQIFNNRYISRVQISKNLEINKATISNLLNKLKVKKLVNEVGQGDSTKSGGRKPILLEVNKDFGYTISIDIAYHSLEILYSYFDGKTMKHQSIPLKSNKMSDIIDMIKQYVDVTAYFETEFGLLGVAISVHGIVNEQQEIIDLPFHDLEGISISKAIKQITNVPVILENEANLSAIYERDDQGNLEINNLISLSIHKGIGAGLIIDKKLYRGNVGQAGEIGKTLITNFEEEEPTYLKIEDLCSQEAIIQHLTKQLNTTITVDKVKKYYVEGNAIVTQTLELFCKRIAVLVHNLNSQMNPEMIYINCPLINEIPELLEKITTVSCKFNPNNNNIAITSNVKYATLMGAVIAITQQVLEIQEIKLNFK</sequence>
<evidence type="ECO:0000313" key="4">
    <source>
        <dbReference type="EMBL" id="RIP37050.1"/>
    </source>
</evidence>
<dbReference type="AlphaFoldDB" id="A0A3A0VRF2"/>
<gene>
    <name evidence="4" type="ORF">BUZ14_00465</name>
</gene>
<evidence type="ECO:0000313" key="5">
    <source>
        <dbReference type="Proteomes" id="UP000265541"/>
    </source>
</evidence>
<dbReference type="SUPFAM" id="SSF46785">
    <property type="entry name" value="Winged helix' DNA-binding domain"/>
    <property type="match status" value="1"/>
</dbReference>
<dbReference type="InterPro" id="IPR000600">
    <property type="entry name" value="ROK"/>
</dbReference>
<comment type="similarity">
    <text evidence="2">Belongs to the ROK (NagC/XylR) family.</text>
</comment>
<dbReference type="Pfam" id="PF00480">
    <property type="entry name" value="ROK"/>
    <property type="match status" value="1"/>
</dbReference>